<evidence type="ECO:0000256" key="6">
    <source>
        <dbReference type="ARBA" id="ARBA00023136"/>
    </source>
</evidence>
<feature type="transmembrane region" description="Helical" evidence="8">
    <location>
        <begin position="86"/>
        <end position="103"/>
    </location>
</feature>
<organism evidence="10">
    <name type="scientific">Medioppia subpectinata</name>
    <dbReference type="NCBI Taxonomy" id="1979941"/>
    <lineage>
        <taxon>Eukaryota</taxon>
        <taxon>Metazoa</taxon>
        <taxon>Ecdysozoa</taxon>
        <taxon>Arthropoda</taxon>
        <taxon>Chelicerata</taxon>
        <taxon>Arachnida</taxon>
        <taxon>Acari</taxon>
        <taxon>Acariformes</taxon>
        <taxon>Sarcoptiformes</taxon>
        <taxon>Oribatida</taxon>
        <taxon>Brachypylina</taxon>
        <taxon>Oppioidea</taxon>
        <taxon>Oppiidae</taxon>
        <taxon>Medioppia</taxon>
    </lineage>
</organism>
<feature type="domain" description="Fatty acid hydroxylase" evidence="9">
    <location>
        <begin position="89"/>
        <end position="135"/>
    </location>
</feature>
<keyword evidence="2 8" id="KW-0812">Transmembrane</keyword>
<evidence type="ECO:0000256" key="1">
    <source>
        <dbReference type="ARBA" id="ARBA00004127"/>
    </source>
</evidence>
<keyword evidence="11" id="KW-1185">Reference proteome</keyword>
<dbReference type="PANTHER" id="PTHR21624">
    <property type="entry name" value="STEROL DESATURASE-RELATED PROTEIN"/>
    <property type="match status" value="1"/>
</dbReference>
<dbReference type="GO" id="GO:0005783">
    <property type="term" value="C:endoplasmic reticulum"/>
    <property type="evidence" value="ECO:0007669"/>
    <property type="project" value="TreeGrafter"/>
</dbReference>
<evidence type="ECO:0000256" key="5">
    <source>
        <dbReference type="ARBA" id="ARBA00023098"/>
    </source>
</evidence>
<evidence type="ECO:0000256" key="7">
    <source>
        <dbReference type="SAM" id="MobiDB-lite"/>
    </source>
</evidence>
<evidence type="ECO:0000313" key="10">
    <source>
        <dbReference type="EMBL" id="CAD7627425.1"/>
    </source>
</evidence>
<reference evidence="10" key="1">
    <citation type="submission" date="2020-11" db="EMBL/GenBank/DDBJ databases">
        <authorList>
            <person name="Tran Van P."/>
        </authorList>
    </citation>
    <scope>NUCLEOTIDE SEQUENCE</scope>
</reference>
<gene>
    <name evidence="10" type="ORF">OSB1V03_LOCUS7852</name>
</gene>
<evidence type="ECO:0000256" key="2">
    <source>
        <dbReference type="ARBA" id="ARBA00022692"/>
    </source>
</evidence>
<feature type="transmembrane region" description="Helical" evidence="8">
    <location>
        <begin position="16"/>
        <end position="36"/>
    </location>
</feature>
<dbReference type="GO" id="GO:0006643">
    <property type="term" value="P:membrane lipid metabolic process"/>
    <property type="evidence" value="ECO:0007669"/>
    <property type="project" value="TreeGrafter"/>
</dbReference>
<evidence type="ECO:0000256" key="4">
    <source>
        <dbReference type="ARBA" id="ARBA00023002"/>
    </source>
</evidence>
<dbReference type="GO" id="GO:0008610">
    <property type="term" value="P:lipid biosynthetic process"/>
    <property type="evidence" value="ECO:0007669"/>
    <property type="project" value="InterPro"/>
</dbReference>
<dbReference type="GO" id="GO:0050479">
    <property type="term" value="F:glyceryl-ether monooxygenase activity"/>
    <property type="evidence" value="ECO:0007669"/>
    <property type="project" value="TreeGrafter"/>
</dbReference>
<feature type="non-terminal residue" evidence="10">
    <location>
        <position position="254"/>
    </location>
</feature>
<keyword evidence="3 8" id="KW-1133">Transmembrane helix</keyword>
<keyword evidence="5" id="KW-0443">Lipid metabolism</keyword>
<dbReference type="InterPro" id="IPR051689">
    <property type="entry name" value="Sterol_desaturase/TMEM195"/>
</dbReference>
<accession>A0A7R9Q091</accession>
<evidence type="ECO:0000259" key="9">
    <source>
        <dbReference type="Pfam" id="PF04116"/>
    </source>
</evidence>
<sequence>CSYEDVNSVPDYITQVIPYFVSLIFIEQIIAFVNGFRVIQVSDAIASLSQGIAMELSKSLFKGLAIMSYIYIYQNWRICSLEWQNTSTWIIAFIAVDFGFYWIHRFTHEINVLWAAHQVHHSSQQYNLTTALRQSYILNTPSHHRVHHGRNEYCIDKNYGGVLIIWDRLFGTFQMETDCVSYGLTKNIHTFNPFTIQMHHYFNIYHKFNHAQGFTNKWNTLFAGPAWEGATADGPKHEQQTSESPDIEYDPQIP</sequence>
<feature type="non-terminal residue" evidence="10">
    <location>
        <position position="1"/>
    </location>
</feature>
<dbReference type="AlphaFoldDB" id="A0A7R9Q091"/>
<dbReference type="EMBL" id="OC859293">
    <property type="protein sequence ID" value="CAD7627425.1"/>
    <property type="molecule type" value="Genomic_DNA"/>
</dbReference>
<feature type="compositionally biased region" description="Acidic residues" evidence="7">
    <location>
        <begin position="245"/>
        <end position="254"/>
    </location>
</feature>
<evidence type="ECO:0000256" key="8">
    <source>
        <dbReference type="SAM" id="Phobius"/>
    </source>
</evidence>
<dbReference type="EMBL" id="CAJPIZ010004718">
    <property type="protein sequence ID" value="CAG2107855.1"/>
    <property type="molecule type" value="Genomic_DNA"/>
</dbReference>
<dbReference type="GO" id="GO:0005506">
    <property type="term" value="F:iron ion binding"/>
    <property type="evidence" value="ECO:0007669"/>
    <property type="project" value="InterPro"/>
</dbReference>
<name>A0A7R9Q091_9ACAR</name>
<dbReference type="PANTHER" id="PTHR21624:SF1">
    <property type="entry name" value="ALKYLGLYCEROL MONOOXYGENASE"/>
    <property type="match status" value="1"/>
</dbReference>
<comment type="subcellular location">
    <subcellularLocation>
        <location evidence="1">Endomembrane system</location>
        <topology evidence="1">Multi-pass membrane protein</topology>
    </subcellularLocation>
</comment>
<dbReference type="Proteomes" id="UP000759131">
    <property type="component" value="Unassembled WGS sequence"/>
</dbReference>
<dbReference type="GO" id="GO:0016020">
    <property type="term" value="C:membrane"/>
    <property type="evidence" value="ECO:0007669"/>
    <property type="project" value="GOC"/>
</dbReference>
<evidence type="ECO:0000256" key="3">
    <source>
        <dbReference type="ARBA" id="ARBA00022989"/>
    </source>
</evidence>
<protein>
    <recommendedName>
        <fullName evidence="9">Fatty acid hydroxylase domain-containing protein</fullName>
    </recommendedName>
</protein>
<dbReference type="Pfam" id="PF04116">
    <property type="entry name" value="FA_hydroxylase"/>
    <property type="match status" value="1"/>
</dbReference>
<evidence type="ECO:0000313" key="11">
    <source>
        <dbReference type="Proteomes" id="UP000759131"/>
    </source>
</evidence>
<feature type="region of interest" description="Disordered" evidence="7">
    <location>
        <begin position="229"/>
        <end position="254"/>
    </location>
</feature>
<feature type="transmembrane region" description="Helical" evidence="8">
    <location>
        <begin position="56"/>
        <end position="74"/>
    </location>
</feature>
<keyword evidence="4" id="KW-0560">Oxidoreductase</keyword>
<proteinExistence type="predicted"/>
<dbReference type="InterPro" id="IPR006694">
    <property type="entry name" value="Fatty_acid_hydroxylase"/>
</dbReference>
<keyword evidence="6 8" id="KW-0472">Membrane</keyword>
<dbReference type="OrthoDB" id="6354873at2759"/>